<feature type="domain" description="N-acetyltransferase" evidence="3">
    <location>
        <begin position="3"/>
        <end position="168"/>
    </location>
</feature>
<dbReference type="Pfam" id="PF00583">
    <property type="entry name" value="Acetyltransf_1"/>
    <property type="match status" value="1"/>
</dbReference>
<evidence type="ECO:0000256" key="2">
    <source>
        <dbReference type="ARBA" id="ARBA00023315"/>
    </source>
</evidence>
<evidence type="ECO:0000256" key="1">
    <source>
        <dbReference type="ARBA" id="ARBA00022679"/>
    </source>
</evidence>
<dbReference type="RefSeq" id="WP_080041751.1">
    <property type="nucleotide sequence ID" value="NZ_CP017717.1"/>
</dbReference>
<organism evidence="4 5">
    <name type="scientific">[Actinomadura] parvosata subsp. kistnae</name>
    <dbReference type="NCBI Taxonomy" id="1909395"/>
    <lineage>
        <taxon>Bacteria</taxon>
        <taxon>Bacillati</taxon>
        <taxon>Actinomycetota</taxon>
        <taxon>Actinomycetes</taxon>
        <taxon>Streptosporangiales</taxon>
        <taxon>Streptosporangiaceae</taxon>
        <taxon>Nonomuraea</taxon>
    </lineage>
</organism>
<keyword evidence="1 4" id="KW-0808">Transferase</keyword>
<gene>
    <name evidence="4" type="ORF">BKM31_32120</name>
</gene>
<dbReference type="KEGG" id="noa:BKM31_32120"/>
<dbReference type="PANTHER" id="PTHR43877">
    <property type="entry name" value="AMINOALKYLPHOSPHONATE N-ACETYLTRANSFERASE-RELATED-RELATED"/>
    <property type="match status" value="1"/>
</dbReference>
<dbReference type="InterPro" id="IPR000182">
    <property type="entry name" value="GNAT_dom"/>
</dbReference>
<dbReference type="OrthoDB" id="5243635at2"/>
<dbReference type="CDD" id="cd04301">
    <property type="entry name" value="NAT_SF"/>
    <property type="match status" value="1"/>
</dbReference>
<name>A0A1V0A5P7_9ACTN</name>
<dbReference type="PROSITE" id="PS51186">
    <property type="entry name" value="GNAT"/>
    <property type="match status" value="1"/>
</dbReference>
<dbReference type="Proteomes" id="UP000190797">
    <property type="component" value="Chromosome"/>
</dbReference>
<dbReference type="InterPro" id="IPR016181">
    <property type="entry name" value="Acyl_CoA_acyltransferase"/>
</dbReference>
<evidence type="ECO:0000313" key="4">
    <source>
        <dbReference type="EMBL" id="AQZ65489.1"/>
    </source>
</evidence>
<dbReference type="STRING" id="1909395.BKM31_32120"/>
<sequence>MTFTTSPASAADADAVGEIHAESWRAANAPFFAPRFFADALRHRRTKWHDVLASEDKNTVLLAFLDGRPLAFSYFGPSAAHPGSVEIYGFYGHPDGWGSGIASALMTATLDRIRADGFGHVHLWTLRDTPQSRRFYTKSGFTESGTVRTHDYGDGNPLPQVEYELRFPA</sequence>
<evidence type="ECO:0000313" key="5">
    <source>
        <dbReference type="Proteomes" id="UP000190797"/>
    </source>
</evidence>
<accession>A0A1V0A5P7</accession>
<reference evidence="5" key="1">
    <citation type="journal article" date="2017" name="Med. Chem. Commun.">
        <title>Nonomuraea sp. ATCC 55076 harbours the largest actinomycete chromosome to date and the kistamicin biosynthetic gene cluster.</title>
        <authorList>
            <person name="Nazari B."/>
            <person name="Forneris C.C."/>
            <person name="Gibson M.I."/>
            <person name="Moon K."/>
            <person name="Schramma K.R."/>
            <person name="Seyedsayamdost M.R."/>
        </authorList>
    </citation>
    <scope>NUCLEOTIDE SEQUENCE [LARGE SCALE GENOMIC DNA]</scope>
    <source>
        <strain evidence="5">ATCC 55076</strain>
    </source>
</reference>
<dbReference type="SUPFAM" id="SSF55729">
    <property type="entry name" value="Acyl-CoA N-acyltransferases (Nat)"/>
    <property type="match status" value="1"/>
</dbReference>
<protein>
    <submittedName>
        <fullName evidence="4">GNAT family N-acetyltransferase</fullName>
    </submittedName>
</protein>
<dbReference type="InterPro" id="IPR050832">
    <property type="entry name" value="Bact_Acetyltransf"/>
</dbReference>
<dbReference type="EMBL" id="CP017717">
    <property type="protein sequence ID" value="AQZ65489.1"/>
    <property type="molecule type" value="Genomic_DNA"/>
</dbReference>
<keyword evidence="2" id="KW-0012">Acyltransferase</keyword>
<evidence type="ECO:0000259" key="3">
    <source>
        <dbReference type="PROSITE" id="PS51186"/>
    </source>
</evidence>
<dbReference type="Gene3D" id="3.40.630.30">
    <property type="match status" value="1"/>
</dbReference>
<dbReference type="GO" id="GO:0016747">
    <property type="term" value="F:acyltransferase activity, transferring groups other than amino-acyl groups"/>
    <property type="evidence" value="ECO:0007669"/>
    <property type="project" value="InterPro"/>
</dbReference>
<proteinExistence type="predicted"/>
<keyword evidence="5" id="KW-1185">Reference proteome</keyword>
<dbReference type="AlphaFoldDB" id="A0A1V0A5P7"/>